<sequence length="291" mass="34281">MKIMHGLAWEVPDRMDIELLKYIAVIVDTFCLFEVVKDFVERWIKNAWQGNIPTPPSQDLVDWVPYVAWVFRRSPEFQHATRSIIMEQSVTFNPKHAYTPEELHVAMCKVRRHLLSRMRRCIRDHLKELDDAHHDPVPEGRCPCPHSFMREWKRVLQVARYPHQHKLSPASMLTMIYEIVGKFDIVVGYSIPVCRVNIHRVLEACRQEMRYCQGINFNGHPVRCPDPPPEMDFRAINWPYNAWVGKEGSRTGKRDIWKHQRRLLASTAATPGYGRDPNVDWRLLRLVLPRT</sequence>
<evidence type="ECO:0000313" key="2">
    <source>
        <dbReference type="Proteomes" id="UP000246702"/>
    </source>
</evidence>
<accession>A0A317XDE9</accession>
<protein>
    <submittedName>
        <fullName evidence="1">Uncharacterized protein</fullName>
    </submittedName>
</protein>
<evidence type="ECO:0000313" key="1">
    <source>
        <dbReference type="EMBL" id="PWY96646.1"/>
    </source>
</evidence>
<dbReference type="AlphaFoldDB" id="A0A317XDE9"/>
<dbReference type="RefSeq" id="XP_025473407.1">
    <property type="nucleotide sequence ID" value="XM_025616149.1"/>
</dbReference>
<comment type="caution">
    <text evidence="1">The sequence shown here is derived from an EMBL/GenBank/DDBJ whole genome shotgun (WGS) entry which is preliminary data.</text>
</comment>
<dbReference type="STRING" id="1450535.A0A317XDE9"/>
<gene>
    <name evidence="1" type="ORF">BO94DRAFT_592565</name>
</gene>
<organism evidence="1 2">
    <name type="scientific">Aspergillus sclerotioniger CBS 115572</name>
    <dbReference type="NCBI Taxonomy" id="1450535"/>
    <lineage>
        <taxon>Eukaryota</taxon>
        <taxon>Fungi</taxon>
        <taxon>Dikarya</taxon>
        <taxon>Ascomycota</taxon>
        <taxon>Pezizomycotina</taxon>
        <taxon>Eurotiomycetes</taxon>
        <taxon>Eurotiomycetidae</taxon>
        <taxon>Eurotiales</taxon>
        <taxon>Aspergillaceae</taxon>
        <taxon>Aspergillus</taxon>
        <taxon>Aspergillus subgen. Circumdati</taxon>
    </lineage>
</organism>
<name>A0A317XDE9_9EURO</name>
<proteinExistence type="predicted"/>
<dbReference type="GeneID" id="37118292"/>
<dbReference type="EMBL" id="MSFK01000001">
    <property type="protein sequence ID" value="PWY96646.1"/>
    <property type="molecule type" value="Genomic_DNA"/>
</dbReference>
<keyword evidence="2" id="KW-1185">Reference proteome</keyword>
<dbReference type="OrthoDB" id="5275938at2759"/>
<dbReference type="Proteomes" id="UP000246702">
    <property type="component" value="Unassembled WGS sequence"/>
</dbReference>
<reference evidence="1 2" key="1">
    <citation type="submission" date="2016-12" db="EMBL/GenBank/DDBJ databases">
        <title>The genomes of Aspergillus section Nigri reveals drivers in fungal speciation.</title>
        <authorList>
            <consortium name="DOE Joint Genome Institute"/>
            <person name="Vesth T.C."/>
            <person name="Nybo J."/>
            <person name="Theobald S."/>
            <person name="Brandl J."/>
            <person name="Frisvad J.C."/>
            <person name="Nielsen K.F."/>
            <person name="Lyhne E.K."/>
            <person name="Kogle M.E."/>
            <person name="Kuo A."/>
            <person name="Riley R."/>
            <person name="Clum A."/>
            <person name="Nolan M."/>
            <person name="Lipzen A."/>
            <person name="Salamov A."/>
            <person name="Henrissat B."/>
            <person name="Wiebenga A."/>
            <person name="De Vries R.P."/>
            <person name="Grigoriev I.V."/>
            <person name="Mortensen U.H."/>
            <person name="Andersen M.R."/>
            <person name="Baker S.E."/>
        </authorList>
    </citation>
    <scope>NUCLEOTIDE SEQUENCE [LARGE SCALE GENOMIC DNA]</scope>
    <source>
        <strain evidence="1 2">CBS 115572</strain>
    </source>
</reference>